<dbReference type="Gene3D" id="3.40.50.880">
    <property type="match status" value="2"/>
</dbReference>
<dbReference type="SUPFAM" id="SSF48371">
    <property type="entry name" value="ARM repeat"/>
    <property type="match status" value="1"/>
</dbReference>
<feature type="region of interest" description="Disordered" evidence="7">
    <location>
        <begin position="1"/>
        <end position="26"/>
    </location>
</feature>
<keyword evidence="3" id="KW-0597">Phosphoprotein</keyword>
<keyword evidence="4" id="KW-0677">Repeat</keyword>
<dbReference type="Gene3D" id="1.25.10.10">
    <property type="entry name" value="Leucine-rich Repeat Variant"/>
    <property type="match status" value="1"/>
</dbReference>
<proteinExistence type="inferred from homology"/>
<dbReference type="Pfam" id="PF01965">
    <property type="entry name" value="DJ-1_PfpI"/>
    <property type="match status" value="2"/>
</dbReference>
<dbReference type="InterPro" id="IPR016024">
    <property type="entry name" value="ARM-type_fold"/>
</dbReference>
<sequence length="1014" mass="112015">MEVSNHARKRKAIDAGHKSPPSLPPAYRVSDGYEPNAVDLSLLEALEKSSHNPVEAVDLKTLKKHVLSFERRLRDNIAARLKYVENPEKFADSEVDLHDELQKLKVLAGAPELYPELVASNTVPSIVNLLSHDNADIANDVVQLLQDLTDEDALEDNDEPARVLVDALVENNVLELLVQNMNRLSEADPDEAAAIYATLTVIENLVEVKPAVAEMVCERTKLLRWLLVKIKVRDFEGIKQYASEILAILLQNSTANQKRLGQMNGVDAVLEGVAMYKSKDPKTPDEEEMLENLFDCLCCLLMPLENKERFVNAEGVELMIIIMKQKKYAYGSAIRALDFAMTNYPPACERFVDIPLNKRIKRERYKEELEERVISLIASLFAGILRGSRRDRLLSKFVENEYEKIDRLMELYMRYSDRVRSEAERLDQLELDDLELDEDEKYNRKLESGLYSLQLVAVILGHIWCSEHSGMRARIELLLKQQKLSKNDVKEILQEYHDNIGDLEGPEQKERGQARIQLFISAIMSSLSKTQQNSFLSLFLLNLKMANSTTTVLILSGDYMEDYEVMVPFQALQAFGVSVHTVCPGKKAGDSCPTAVHDFCGHQTYSESRGHNFTLNATFDEVDLSKYDGLVIPGGRAPEYLAMNASVVELVKEFSSSGKPIASICHGQLILAAADAVHGRKCTAYATVGPALIAAGAKWVEPVTPDVCVADGSLITAATYEGHPEFIQLFVKALGGKTTGANKRILFLCGDYMEDYEVKVPFQSLQALGCQVDAVCPEKKAGDRCPTAIHDFEGDQTYSEKPGHSFALTANFDGINSASYDALVIPGGRAPEYLALNGHVLNIVKEFMNSGKPVASICHGQQILAAAGVLKGRKCTAYPAVKLNVVLGGGTWLEPDPIHRCFTDGNLVTGAAWPGHPEFVSQLMALLGIQLRLIQTNYGKDMVHPEPTDLAVSMAATRSSYLAPVTSLTTLLSFKILKVGTTLIPSSFANGCTKEKKSFKVNNGMATTTTGYSV</sequence>
<evidence type="ECO:0000256" key="2">
    <source>
        <dbReference type="ARBA" id="ARBA00008542"/>
    </source>
</evidence>
<dbReference type="CDD" id="cd03169">
    <property type="entry name" value="GATase1_PfpI_1"/>
    <property type="match status" value="2"/>
</dbReference>
<dbReference type="SMART" id="SM01156">
    <property type="entry name" value="DUF1716"/>
    <property type="match status" value="1"/>
</dbReference>
<dbReference type="PROSITE" id="PS51276">
    <property type="entry name" value="PEPTIDASE_C56_PFPI"/>
    <property type="match status" value="2"/>
</dbReference>
<feature type="domain" description="Beta-catenin-like protein 1 N-terminal" evidence="8">
    <location>
        <begin position="35"/>
        <end position="142"/>
    </location>
</feature>
<dbReference type="InterPro" id="IPR006286">
    <property type="entry name" value="C56_PfpI-like"/>
</dbReference>
<organism evidence="9 10">
    <name type="scientific">Thlaspi arvense</name>
    <name type="common">Field penny-cress</name>
    <dbReference type="NCBI Taxonomy" id="13288"/>
    <lineage>
        <taxon>Eukaryota</taxon>
        <taxon>Viridiplantae</taxon>
        <taxon>Streptophyta</taxon>
        <taxon>Embryophyta</taxon>
        <taxon>Tracheophyta</taxon>
        <taxon>Spermatophyta</taxon>
        <taxon>Magnoliopsida</taxon>
        <taxon>eudicotyledons</taxon>
        <taxon>Gunneridae</taxon>
        <taxon>Pentapetalae</taxon>
        <taxon>rosids</taxon>
        <taxon>malvids</taxon>
        <taxon>Brassicales</taxon>
        <taxon>Brassicaceae</taxon>
        <taxon>Thlaspideae</taxon>
        <taxon>Thlaspi</taxon>
    </lineage>
</organism>
<dbReference type="InterPro" id="IPR011989">
    <property type="entry name" value="ARM-like"/>
</dbReference>
<dbReference type="Pfam" id="PF08216">
    <property type="entry name" value="CTNNBL"/>
    <property type="match status" value="1"/>
</dbReference>
<evidence type="ECO:0000256" key="4">
    <source>
        <dbReference type="ARBA" id="ARBA00022737"/>
    </source>
</evidence>
<evidence type="ECO:0000313" key="9">
    <source>
        <dbReference type="EMBL" id="CAH2055274.1"/>
    </source>
</evidence>
<feature type="non-terminal residue" evidence="9">
    <location>
        <position position="1"/>
    </location>
</feature>
<keyword evidence="5" id="KW-0175">Coiled coil</keyword>
<dbReference type="EMBL" id="OU466859">
    <property type="protein sequence ID" value="CAH2055274.1"/>
    <property type="molecule type" value="Genomic_DNA"/>
</dbReference>
<dbReference type="GO" id="GO:0005681">
    <property type="term" value="C:spliceosomal complex"/>
    <property type="evidence" value="ECO:0007669"/>
    <property type="project" value="TreeGrafter"/>
</dbReference>
<name>A0AAU9S782_THLAR</name>
<evidence type="ECO:0000256" key="7">
    <source>
        <dbReference type="SAM" id="MobiDB-lite"/>
    </source>
</evidence>
<comment type="subcellular location">
    <subcellularLocation>
        <location evidence="1">Nucleus</location>
    </subcellularLocation>
</comment>
<reference evidence="9 10" key="1">
    <citation type="submission" date="2022-03" db="EMBL/GenBank/DDBJ databases">
        <authorList>
            <person name="Nunn A."/>
            <person name="Chopra R."/>
            <person name="Nunn A."/>
            <person name="Contreras Garrido A."/>
        </authorList>
    </citation>
    <scope>NUCLEOTIDE SEQUENCE [LARGE SCALE GENOMIC DNA]</scope>
</reference>
<dbReference type="InterPro" id="IPR039678">
    <property type="entry name" value="CTNNBL1"/>
</dbReference>
<feature type="compositionally biased region" description="Basic residues" evidence="7">
    <location>
        <begin position="1"/>
        <end position="11"/>
    </location>
</feature>
<dbReference type="Proteomes" id="UP000836841">
    <property type="component" value="Chromosome 3"/>
</dbReference>
<evidence type="ECO:0000313" key="10">
    <source>
        <dbReference type="Proteomes" id="UP000836841"/>
    </source>
</evidence>
<protein>
    <recommendedName>
        <fullName evidence="8">Beta-catenin-like protein 1 N-terminal domain-containing protein</fullName>
    </recommendedName>
</protein>
<keyword evidence="10" id="KW-1185">Reference proteome</keyword>
<accession>A0AAU9S782</accession>
<dbReference type="FunFam" id="3.40.50.880:FF:000063">
    <property type="entry name" value="Protein DJ-1 homolog D"/>
    <property type="match status" value="1"/>
</dbReference>
<dbReference type="NCBIfam" id="TIGR01382">
    <property type="entry name" value="PfpI"/>
    <property type="match status" value="2"/>
</dbReference>
<evidence type="ECO:0000256" key="6">
    <source>
        <dbReference type="ARBA" id="ARBA00023242"/>
    </source>
</evidence>
<keyword evidence="6" id="KW-0539">Nucleus</keyword>
<dbReference type="AlphaFoldDB" id="A0AAU9S782"/>
<evidence type="ECO:0000256" key="3">
    <source>
        <dbReference type="ARBA" id="ARBA00022553"/>
    </source>
</evidence>
<dbReference type="InterPro" id="IPR002818">
    <property type="entry name" value="DJ-1/PfpI"/>
</dbReference>
<evidence type="ECO:0000259" key="8">
    <source>
        <dbReference type="SMART" id="SM01156"/>
    </source>
</evidence>
<dbReference type="PANTHER" id="PTHR14978">
    <property type="entry name" value="BETA-CATENIN-LIKE PROTEIN 1 NUCLEAR ASSOCIATED PROTEIN"/>
    <property type="match status" value="1"/>
</dbReference>
<dbReference type="SUPFAM" id="SSF52317">
    <property type="entry name" value="Class I glutamine amidotransferase-like"/>
    <property type="match status" value="2"/>
</dbReference>
<dbReference type="InterPro" id="IPR013180">
    <property type="entry name" value="CTNNBL1_N"/>
</dbReference>
<evidence type="ECO:0000256" key="1">
    <source>
        <dbReference type="ARBA" id="ARBA00004123"/>
    </source>
</evidence>
<dbReference type="InterPro" id="IPR029062">
    <property type="entry name" value="Class_I_gatase-like"/>
</dbReference>
<dbReference type="FunFam" id="1.25.10.10:FF:000245">
    <property type="entry name" value="Beta-catenin-like protein 1 isoform A"/>
    <property type="match status" value="1"/>
</dbReference>
<dbReference type="PANTHER" id="PTHR14978:SF0">
    <property type="entry name" value="BETA-CATENIN-LIKE PROTEIN 1"/>
    <property type="match status" value="1"/>
</dbReference>
<comment type="similarity">
    <text evidence="2">Belongs to the peptidase C56 family.</text>
</comment>
<gene>
    <name evidence="9" type="ORF">TAV2_LOCUS9685</name>
</gene>
<evidence type="ECO:0000256" key="5">
    <source>
        <dbReference type="ARBA" id="ARBA00023054"/>
    </source>
</evidence>